<dbReference type="Proteomes" id="UP000239290">
    <property type="component" value="Unassembled WGS sequence"/>
</dbReference>
<dbReference type="RefSeq" id="WP_105415329.1">
    <property type="nucleotide sequence ID" value="NZ_PUIO01000015.1"/>
</dbReference>
<comment type="caution">
    <text evidence="1">The sequence shown here is derived from an EMBL/GenBank/DDBJ whole genome shotgun (WGS) entry which is preliminary data.</text>
</comment>
<evidence type="ECO:0000313" key="2">
    <source>
        <dbReference type="Proteomes" id="UP000239290"/>
    </source>
</evidence>
<proteinExistence type="predicted"/>
<evidence type="ECO:0000313" key="1">
    <source>
        <dbReference type="EMBL" id="PQP24172.1"/>
    </source>
</evidence>
<dbReference type="EMBL" id="PUIO01000015">
    <property type="protein sequence ID" value="PQP24172.1"/>
    <property type="molecule type" value="Genomic_DNA"/>
</dbReference>
<dbReference type="AlphaFoldDB" id="A0A2S8JBZ4"/>
<name>A0A2S8JBZ4_RHOOP</name>
<gene>
    <name evidence="1" type="ORF">C5613_14930</name>
</gene>
<sequence length="95" mass="10220">MATATLIAEHVEGWAGDAYHYRLDPPLEGHEYVMVSEIDYPFNHYKETEIVPVDENGGPVAMVKLPGSLAAQANRAVALLAAGGYSIVIPEPPSE</sequence>
<protein>
    <submittedName>
        <fullName evidence="1">Uncharacterized protein</fullName>
    </submittedName>
</protein>
<organism evidence="1 2">
    <name type="scientific">Rhodococcus opacus</name>
    <name type="common">Nocardia opaca</name>
    <dbReference type="NCBI Taxonomy" id="37919"/>
    <lineage>
        <taxon>Bacteria</taxon>
        <taxon>Bacillati</taxon>
        <taxon>Actinomycetota</taxon>
        <taxon>Actinomycetes</taxon>
        <taxon>Mycobacteriales</taxon>
        <taxon>Nocardiaceae</taxon>
        <taxon>Rhodococcus</taxon>
    </lineage>
</organism>
<accession>A0A2S8JBZ4</accession>
<reference evidence="2" key="1">
    <citation type="submission" date="2018-02" db="EMBL/GenBank/DDBJ databases">
        <title>Draft genome sequencing of Rhodococcus opacus KU647198.</title>
        <authorList>
            <person name="Zheng B.-X."/>
        </authorList>
    </citation>
    <scope>NUCLEOTIDE SEQUENCE [LARGE SCALE GENOMIC DNA]</scope>
    <source>
        <strain evidence="2">04-OD7</strain>
    </source>
</reference>